<dbReference type="PANTHER" id="PTHR43433">
    <property type="entry name" value="HYDROLASE, ALPHA/BETA FOLD FAMILY PROTEIN"/>
    <property type="match status" value="1"/>
</dbReference>
<dbReference type="GO" id="GO:0016787">
    <property type="term" value="F:hydrolase activity"/>
    <property type="evidence" value="ECO:0007669"/>
    <property type="project" value="UniProtKB-KW"/>
</dbReference>
<feature type="domain" description="AB hydrolase-1" evidence="1">
    <location>
        <begin position="29"/>
        <end position="254"/>
    </location>
</feature>
<sequence>MFYNAINCNILIGDIDMDYISFGNGDKNLIIIPGLGDSLKNVKGTAFPFSLMYRLFAKDFKVYVFSRKNRIEKNYSTRDMAADLATVIKQLGIGKASIMGISQGGMIAQYLAIDFPEIVEKLILAVTLCRQNETSKRVISNWISLANKNDFKGIFVDMAEKIYTQKRARVQRPFNPILSAFMRPKSLHNFIIQATACINHDSSALLHKIQCPVLIVGGDDDKVVGGNSSNEIAQFIKGSQVKIYSGYGHSTYEEAKDFNRQVLKFLIS</sequence>
<keyword evidence="3" id="KW-1185">Reference proteome</keyword>
<dbReference type="GeneID" id="90531999"/>
<dbReference type="InterPro" id="IPR000073">
    <property type="entry name" value="AB_hydrolase_1"/>
</dbReference>
<accession>A0ABT1RYV2</accession>
<organism evidence="2 3">
    <name type="scientific">Neglectibacter timonensis</name>
    <dbReference type="NCBI Taxonomy" id="1776382"/>
    <lineage>
        <taxon>Bacteria</taxon>
        <taxon>Bacillati</taxon>
        <taxon>Bacillota</taxon>
        <taxon>Clostridia</taxon>
        <taxon>Eubacteriales</taxon>
        <taxon>Oscillospiraceae</taxon>
        <taxon>Neglectibacter</taxon>
    </lineage>
</organism>
<name>A0ABT1RYV2_9FIRM</name>
<dbReference type="InterPro" id="IPR029058">
    <property type="entry name" value="AB_hydrolase_fold"/>
</dbReference>
<dbReference type="Pfam" id="PF00561">
    <property type="entry name" value="Abhydrolase_1"/>
    <property type="match status" value="1"/>
</dbReference>
<dbReference type="SUPFAM" id="SSF53474">
    <property type="entry name" value="alpha/beta-Hydrolases"/>
    <property type="match status" value="1"/>
</dbReference>
<evidence type="ECO:0000259" key="1">
    <source>
        <dbReference type="Pfam" id="PF00561"/>
    </source>
</evidence>
<protein>
    <submittedName>
        <fullName evidence="2">Alpha/beta hydrolase</fullName>
    </submittedName>
</protein>
<dbReference type="InterPro" id="IPR050471">
    <property type="entry name" value="AB_hydrolase"/>
</dbReference>
<proteinExistence type="predicted"/>
<dbReference type="Proteomes" id="UP001524473">
    <property type="component" value="Unassembled WGS sequence"/>
</dbReference>
<keyword evidence="2" id="KW-0378">Hydrolase</keyword>
<dbReference type="PRINTS" id="PR00111">
    <property type="entry name" value="ABHYDROLASE"/>
</dbReference>
<gene>
    <name evidence="2" type="ORF">NE695_07515</name>
</gene>
<dbReference type="PANTHER" id="PTHR43433:SF5">
    <property type="entry name" value="AB HYDROLASE-1 DOMAIN-CONTAINING PROTEIN"/>
    <property type="match status" value="1"/>
</dbReference>
<evidence type="ECO:0000313" key="2">
    <source>
        <dbReference type="EMBL" id="MCQ4839758.1"/>
    </source>
</evidence>
<reference evidence="2 3" key="1">
    <citation type="submission" date="2022-06" db="EMBL/GenBank/DDBJ databases">
        <title>Isolation of gut microbiota from human fecal samples.</title>
        <authorList>
            <person name="Pamer E.G."/>
            <person name="Barat B."/>
            <person name="Waligurski E."/>
            <person name="Medina S."/>
            <person name="Paddock L."/>
            <person name="Mostad J."/>
        </authorList>
    </citation>
    <scope>NUCLEOTIDE SEQUENCE [LARGE SCALE GENOMIC DNA]</scope>
    <source>
        <strain evidence="2 3">DFI.9.73</strain>
    </source>
</reference>
<dbReference type="Gene3D" id="3.40.50.1820">
    <property type="entry name" value="alpha/beta hydrolase"/>
    <property type="match status" value="1"/>
</dbReference>
<dbReference type="RefSeq" id="WP_066862743.1">
    <property type="nucleotide sequence ID" value="NZ_CABKVV010000013.1"/>
</dbReference>
<comment type="caution">
    <text evidence="2">The sequence shown here is derived from an EMBL/GenBank/DDBJ whole genome shotgun (WGS) entry which is preliminary data.</text>
</comment>
<evidence type="ECO:0000313" key="3">
    <source>
        <dbReference type="Proteomes" id="UP001524473"/>
    </source>
</evidence>
<dbReference type="EMBL" id="JANFZH010000014">
    <property type="protein sequence ID" value="MCQ4839758.1"/>
    <property type="molecule type" value="Genomic_DNA"/>
</dbReference>